<evidence type="ECO:0000313" key="3">
    <source>
        <dbReference type="EMBL" id="QDT36226.1"/>
    </source>
</evidence>
<reference evidence="3 4" key="1">
    <citation type="submission" date="2019-02" db="EMBL/GenBank/DDBJ databases">
        <title>Deep-cultivation of Planctomycetes and their phenomic and genomic characterization uncovers novel biology.</title>
        <authorList>
            <person name="Wiegand S."/>
            <person name="Jogler M."/>
            <person name="Boedeker C."/>
            <person name="Pinto D."/>
            <person name="Vollmers J."/>
            <person name="Rivas-Marin E."/>
            <person name="Kohn T."/>
            <person name="Peeters S.H."/>
            <person name="Heuer A."/>
            <person name="Rast P."/>
            <person name="Oberbeckmann S."/>
            <person name="Bunk B."/>
            <person name="Jeske O."/>
            <person name="Meyerdierks A."/>
            <person name="Storesund J.E."/>
            <person name="Kallscheuer N."/>
            <person name="Luecker S."/>
            <person name="Lage O.M."/>
            <person name="Pohl T."/>
            <person name="Merkel B.J."/>
            <person name="Hornburger P."/>
            <person name="Mueller R.-W."/>
            <person name="Bruemmer F."/>
            <person name="Labrenz M."/>
            <person name="Spormann A.M."/>
            <person name="Op den Camp H."/>
            <person name="Overmann J."/>
            <person name="Amann R."/>
            <person name="Jetten M.S.M."/>
            <person name="Mascher T."/>
            <person name="Medema M.H."/>
            <person name="Devos D.P."/>
            <person name="Kaster A.-K."/>
            <person name="Ovreas L."/>
            <person name="Rohde M."/>
            <person name="Galperin M.Y."/>
            <person name="Jogler C."/>
        </authorList>
    </citation>
    <scope>NUCLEOTIDE SEQUENCE [LARGE SCALE GENOMIC DNA]</scope>
    <source>
        <strain evidence="3 4">Pan189</strain>
    </source>
</reference>
<dbReference type="PANTHER" id="PTHR30296:SF0">
    <property type="entry name" value="LACTATE UTILIZATION PROTEIN A"/>
    <property type="match status" value="1"/>
</dbReference>
<name>A0A517QX35_9PLAN</name>
<gene>
    <name evidence="3" type="primary">lutA</name>
    <name evidence="3" type="ORF">Pan189_05810</name>
</gene>
<feature type="region of interest" description="Disordered" evidence="1">
    <location>
        <begin position="251"/>
        <end position="271"/>
    </location>
</feature>
<dbReference type="GO" id="GO:0005829">
    <property type="term" value="C:cytosol"/>
    <property type="evidence" value="ECO:0007669"/>
    <property type="project" value="TreeGrafter"/>
</dbReference>
<dbReference type="PANTHER" id="PTHR30296">
    <property type="entry name" value="UNCHARACTERIZED PROTEIN YKGE"/>
    <property type="match status" value="1"/>
</dbReference>
<evidence type="ECO:0000256" key="1">
    <source>
        <dbReference type="SAM" id="MobiDB-lite"/>
    </source>
</evidence>
<dbReference type="InterPro" id="IPR004017">
    <property type="entry name" value="Cys_rich_dom"/>
</dbReference>
<proteinExistence type="predicted"/>
<dbReference type="OrthoDB" id="9770306at2"/>
<dbReference type="KEGG" id="svp:Pan189_05810"/>
<sequence>MRVALFVPCYIDQLYPDVAMATVRVLRHFGITDIDFPEAQTCCGQPMANTGCTSDAAPLARRFFDTFRGYDAVVCPSGSCTAMVREHYGEYFGPEDSFSEFKKSVYELTEFLVDVLKIERPPGSFPHKVGIHNSCHGLRELRLGSDSERMDAPFSKTGILLEGLDGIELVDLKRIDECCGFGGTFAVSEEAVSCMMGTDRIVDHEQAGAEIITAGDMSCLMHMDGLIRRQERPLKVMHIAEILERAMLAGSQKTGARSQNEGASVTDGATL</sequence>
<dbReference type="RefSeq" id="WP_145362446.1">
    <property type="nucleotide sequence ID" value="NZ_CP036268.1"/>
</dbReference>
<keyword evidence="4" id="KW-1185">Reference proteome</keyword>
<dbReference type="Pfam" id="PF02754">
    <property type="entry name" value="CCG"/>
    <property type="match status" value="2"/>
</dbReference>
<dbReference type="Proteomes" id="UP000317318">
    <property type="component" value="Chromosome"/>
</dbReference>
<dbReference type="GO" id="GO:0016491">
    <property type="term" value="F:oxidoreductase activity"/>
    <property type="evidence" value="ECO:0007669"/>
    <property type="project" value="UniProtKB-ARBA"/>
</dbReference>
<feature type="domain" description="Cysteine-rich" evidence="2">
    <location>
        <begin position="129"/>
        <end position="224"/>
    </location>
</feature>
<dbReference type="EMBL" id="CP036268">
    <property type="protein sequence ID" value="QDT36226.1"/>
    <property type="molecule type" value="Genomic_DNA"/>
</dbReference>
<accession>A0A517QX35</accession>
<dbReference type="AlphaFoldDB" id="A0A517QX35"/>
<evidence type="ECO:0000259" key="2">
    <source>
        <dbReference type="Pfam" id="PF02754"/>
    </source>
</evidence>
<evidence type="ECO:0000313" key="4">
    <source>
        <dbReference type="Proteomes" id="UP000317318"/>
    </source>
</evidence>
<organism evidence="3 4">
    <name type="scientific">Stratiformator vulcanicus</name>
    <dbReference type="NCBI Taxonomy" id="2527980"/>
    <lineage>
        <taxon>Bacteria</taxon>
        <taxon>Pseudomonadati</taxon>
        <taxon>Planctomycetota</taxon>
        <taxon>Planctomycetia</taxon>
        <taxon>Planctomycetales</taxon>
        <taxon>Planctomycetaceae</taxon>
        <taxon>Stratiformator</taxon>
    </lineage>
</organism>
<feature type="domain" description="Cysteine-rich" evidence="2">
    <location>
        <begin position="3"/>
        <end position="84"/>
    </location>
</feature>
<protein>
    <submittedName>
        <fullName evidence="3">Lactate utilization protein A</fullName>
    </submittedName>
</protein>